<dbReference type="GO" id="GO:0003676">
    <property type="term" value="F:nucleic acid binding"/>
    <property type="evidence" value="ECO:0007669"/>
    <property type="project" value="InterPro"/>
</dbReference>
<proteinExistence type="predicted"/>
<dbReference type="Gene3D" id="3.40.50.2300">
    <property type="match status" value="1"/>
</dbReference>
<dbReference type="PANTHER" id="PTHR22891">
    <property type="entry name" value="EUKARYOTIC TRANSLATION INITIATION FACTOR 2C"/>
    <property type="match status" value="1"/>
</dbReference>
<dbReference type="EMBL" id="KI925455">
    <property type="protein sequence ID" value="ETW85723.1"/>
    <property type="molecule type" value="Genomic_DNA"/>
</dbReference>
<dbReference type="InterPro" id="IPR036085">
    <property type="entry name" value="PAZ_dom_sf"/>
</dbReference>
<dbReference type="Gene3D" id="2.170.260.10">
    <property type="entry name" value="paz domain"/>
    <property type="match status" value="1"/>
</dbReference>
<evidence type="ECO:0000313" key="2">
    <source>
        <dbReference type="EMBL" id="ETW85723.1"/>
    </source>
</evidence>
<sequence>RRAREIVDKMQIAYASVFQPRAAFDGKKNLYSSKEIAPGGSISVGSPTCMPADFASALNLVQMLIMQAPMLHSKTYNARAVFSSIGARPLGGGLEIWPGFFHYAPGPLISFVLDFLKMTVQDLANLDPLSSRWKLLRATLHKVRITVDVPVGRRSRPIKDLVPRGGLYTFKKGDRTLTVKDHYLEEHNKTLSYPRIFGVRMPGKHDVVLPAEICSIELGQMFKRKAPSDIMPKVLDFASKRPLDRLRAIEDAASGSVLNYAQSDFVGLAGMKISTTPLKVAGLIMTPPMIGFGNDLGSWNAVRRKFYKPGRATGLAVVDFSLGPYDVLKRFVDDLVNCCNRLGKSVLDYDCLRISFTLCAFQLPPLTFNRYAKCVTRPNTARSCPRPHCREYTSTMATYRPNLLVIILPDVAAEAREAVKLWSDTAAGIPTQCMVEFITTLINARMGGVNFIPRMPISTMIRNTPGLTIVGADVGHPGPGIDRPSITSLVASYDADLSRYTAFTNVQNPRQEIIADLKDMMLGAFRRVWNCRGRAQTMFPRCVVFFRDGVSEGEFAQVVTFETVAIQGKEFREEAGAPKELTLKLQFVVVGKRHHFRFFPDDQAPGHGTDKSGNLQPGLVVDSGITNPFITDFYLQSQGGLKGTSRPAHYIVLKNGLKMVPAQMYELSYFLCHVYARATRSVSIPAPVYYADLVCTRARMYFEGPVLELASEAGASIDGAPFDLDEWKRGFRGIHDNIRDQMFFL</sequence>
<dbReference type="InterPro" id="IPR036397">
    <property type="entry name" value="RNaseH_sf"/>
</dbReference>
<dbReference type="InterPro" id="IPR003165">
    <property type="entry name" value="Piwi"/>
</dbReference>
<feature type="non-terminal residue" evidence="2">
    <location>
        <position position="1"/>
    </location>
</feature>
<name>W4KIP0_HETIT</name>
<dbReference type="AlphaFoldDB" id="W4KIP0"/>
<dbReference type="Proteomes" id="UP000030671">
    <property type="component" value="Unassembled WGS sequence"/>
</dbReference>
<dbReference type="SUPFAM" id="SSF101690">
    <property type="entry name" value="PAZ domain"/>
    <property type="match status" value="1"/>
</dbReference>
<dbReference type="CDD" id="cd02846">
    <property type="entry name" value="PAZ_argonaute_like"/>
    <property type="match status" value="1"/>
</dbReference>
<accession>W4KIP0</accession>
<dbReference type="KEGG" id="hir:HETIRDRAFT_309780"/>
<dbReference type="SMART" id="SM00950">
    <property type="entry name" value="Piwi"/>
    <property type="match status" value="1"/>
</dbReference>
<dbReference type="SUPFAM" id="SSF53098">
    <property type="entry name" value="Ribonuclease H-like"/>
    <property type="match status" value="1"/>
</dbReference>
<protein>
    <recommendedName>
        <fullName evidence="1">Piwi domain-containing protein</fullName>
    </recommendedName>
</protein>
<gene>
    <name evidence="2" type="ORF">HETIRDRAFT_309780</name>
</gene>
<evidence type="ECO:0000259" key="1">
    <source>
        <dbReference type="PROSITE" id="PS50822"/>
    </source>
</evidence>
<dbReference type="eggNOG" id="KOG1041">
    <property type="taxonomic scope" value="Eukaryota"/>
</dbReference>
<reference evidence="2 3" key="1">
    <citation type="journal article" date="2012" name="New Phytol.">
        <title>Insight into trade-off between wood decay and parasitism from the genome of a fungal forest pathogen.</title>
        <authorList>
            <person name="Olson A."/>
            <person name="Aerts A."/>
            <person name="Asiegbu F."/>
            <person name="Belbahri L."/>
            <person name="Bouzid O."/>
            <person name="Broberg A."/>
            <person name="Canback B."/>
            <person name="Coutinho P.M."/>
            <person name="Cullen D."/>
            <person name="Dalman K."/>
            <person name="Deflorio G."/>
            <person name="van Diepen L.T."/>
            <person name="Dunand C."/>
            <person name="Duplessis S."/>
            <person name="Durling M."/>
            <person name="Gonthier P."/>
            <person name="Grimwood J."/>
            <person name="Fossdal C.G."/>
            <person name="Hansson D."/>
            <person name="Henrissat B."/>
            <person name="Hietala A."/>
            <person name="Himmelstrand K."/>
            <person name="Hoffmeister D."/>
            <person name="Hogberg N."/>
            <person name="James T.Y."/>
            <person name="Karlsson M."/>
            <person name="Kohler A."/>
            <person name="Kues U."/>
            <person name="Lee Y.H."/>
            <person name="Lin Y.C."/>
            <person name="Lind M."/>
            <person name="Lindquist E."/>
            <person name="Lombard V."/>
            <person name="Lucas S."/>
            <person name="Lunden K."/>
            <person name="Morin E."/>
            <person name="Murat C."/>
            <person name="Park J."/>
            <person name="Raffaello T."/>
            <person name="Rouze P."/>
            <person name="Salamov A."/>
            <person name="Schmutz J."/>
            <person name="Solheim H."/>
            <person name="Stahlberg J."/>
            <person name="Velez H."/>
            <person name="de Vries R.P."/>
            <person name="Wiebenga A."/>
            <person name="Woodward S."/>
            <person name="Yakovlev I."/>
            <person name="Garbelotto M."/>
            <person name="Martin F."/>
            <person name="Grigoriev I.V."/>
            <person name="Stenlid J."/>
        </authorList>
    </citation>
    <scope>NUCLEOTIDE SEQUENCE [LARGE SCALE GENOMIC DNA]</scope>
    <source>
        <strain evidence="2 3">TC 32-1</strain>
    </source>
</reference>
<evidence type="ECO:0000313" key="3">
    <source>
        <dbReference type="Proteomes" id="UP000030671"/>
    </source>
</evidence>
<organism evidence="2 3">
    <name type="scientific">Heterobasidion irregulare (strain TC 32-1)</name>
    <dbReference type="NCBI Taxonomy" id="747525"/>
    <lineage>
        <taxon>Eukaryota</taxon>
        <taxon>Fungi</taxon>
        <taxon>Dikarya</taxon>
        <taxon>Basidiomycota</taxon>
        <taxon>Agaricomycotina</taxon>
        <taxon>Agaricomycetes</taxon>
        <taxon>Russulales</taxon>
        <taxon>Bondarzewiaceae</taxon>
        <taxon>Heterobasidion</taxon>
        <taxon>Heterobasidion annosum species complex</taxon>
    </lineage>
</organism>
<dbReference type="OrthoDB" id="10252740at2759"/>
<dbReference type="RefSeq" id="XP_009542553.1">
    <property type="nucleotide sequence ID" value="XM_009544258.1"/>
</dbReference>
<feature type="domain" description="Piwi" evidence="1">
    <location>
        <begin position="403"/>
        <end position="703"/>
    </location>
</feature>
<keyword evidence="3" id="KW-1185">Reference proteome</keyword>
<dbReference type="InParanoid" id="W4KIP0"/>
<dbReference type="Gene3D" id="3.30.420.10">
    <property type="entry name" value="Ribonuclease H-like superfamily/Ribonuclease H"/>
    <property type="match status" value="1"/>
</dbReference>
<dbReference type="GeneID" id="20669712"/>
<dbReference type="PROSITE" id="PS50822">
    <property type="entry name" value="PIWI"/>
    <property type="match status" value="1"/>
</dbReference>
<dbReference type="InterPro" id="IPR012337">
    <property type="entry name" value="RNaseH-like_sf"/>
</dbReference>
<dbReference type="STRING" id="747525.W4KIP0"/>
<dbReference type="Pfam" id="PF02171">
    <property type="entry name" value="Piwi"/>
    <property type="match status" value="1"/>
</dbReference>
<dbReference type="HOGENOM" id="CLU_004544_4_3_1"/>